<dbReference type="GO" id="GO:0050570">
    <property type="term" value="F:4-hydroxythreonine-4-phosphate dehydrogenase activity"/>
    <property type="evidence" value="ECO:0007669"/>
    <property type="project" value="UniProtKB-EC"/>
</dbReference>
<sequence length="339" mass="35907">MDTAKKRLAITMGDAAGIGPEVIVRAWADPRVHQCSRPVVLGHPDIMCQAVRLLDAKLGVIEVDKDFDQVMPDTIPCLRVGSDDVLAVPHGSVDALTGQAAYEALIRAIDETLAGRFDGIVTAPLSKAALHAAGHFYPGHTELLAERCGVTDFAMMLYLPPEELPNSVAGLGVVHVTLHMALSEVFANLSTAAILEKCHLAQRVMHEGFGLESPRIGVCALNPHGGESGLFGDEETRIIAPAVEQAQAAGISVTGPFPTDTLMVRARDGEFDAIVAMYHDQGHIALKLLGMHRAVNITLGLPIIRTSVAHGTAFDRAWQATAESTGMVAAITTAAKLAK</sequence>
<accession>A0A5B9QFN2</accession>
<dbReference type="RefSeq" id="WP_148075027.1">
    <property type="nucleotide sequence ID" value="NZ_CP042913.1"/>
</dbReference>
<name>A0A5B9QFN2_9BACT</name>
<dbReference type="GO" id="GO:0046872">
    <property type="term" value="F:metal ion binding"/>
    <property type="evidence" value="ECO:0007669"/>
    <property type="project" value="UniProtKB-KW"/>
</dbReference>
<dbReference type="Pfam" id="PF04166">
    <property type="entry name" value="PdxA"/>
    <property type="match status" value="1"/>
</dbReference>
<dbReference type="Proteomes" id="UP000323917">
    <property type="component" value="Chromosome"/>
</dbReference>
<keyword evidence="3" id="KW-0520">NAD</keyword>
<dbReference type="GO" id="GO:0051287">
    <property type="term" value="F:NAD binding"/>
    <property type="evidence" value="ECO:0007669"/>
    <property type="project" value="InterPro"/>
</dbReference>
<evidence type="ECO:0000256" key="1">
    <source>
        <dbReference type="ARBA" id="ARBA00022723"/>
    </source>
</evidence>
<dbReference type="EMBL" id="CP042913">
    <property type="protein sequence ID" value="QEG36709.1"/>
    <property type="molecule type" value="Genomic_DNA"/>
</dbReference>
<dbReference type="KEGG" id="bgok:Pr1d_40450"/>
<keyword evidence="2 4" id="KW-0560">Oxidoreductase</keyword>
<evidence type="ECO:0000256" key="3">
    <source>
        <dbReference type="ARBA" id="ARBA00023027"/>
    </source>
</evidence>
<dbReference type="Gene3D" id="3.40.718.10">
    <property type="entry name" value="Isopropylmalate Dehydrogenase"/>
    <property type="match status" value="1"/>
</dbReference>
<dbReference type="OrthoDB" id="9801783at2"/>
<evidence type="ECO:0000256" key="2">
    <source>
        <dbReference type="ARBA" id="ARBA00023002"/>
    </source>
</evidence>
<reference evidence="4 5" key="1">
    <citation type="submission" date="2019-08" db="EMBL/GenBank/DDBJ databases">
        <title>Deep-cultivation of Planctomycetes and their phenomic and genomic characterization uncovers novel biology.</title>
        <authorList>
            <person name="Wiegand S."/>
            <person name="Jogler M."/>
            <person name="Boedeker C."/>
            <person name="Pinto D."/>
            <person name="Vollmers J."/>
            <person name="Rivas-Marin E."/>
            <person name="Kohn T."/>
            <person name="Peeters S.H."/>
            <person name="Heuer A."/>
            <person name="Rast P."/>
            <person name="Oberbeckmann S."/>
            <person name="Bunk B."/>
            <person name="Jeske O."/>
            <person name="Meyerdierks A."/>
            <person name="Storesund J.E."/>
            <person name="Kallscheuer N."/>
            <person name="Luecker S."/>
            <person name="Lage O.M."/>
            <person name="Pohl T."/>
            <person name="Merkel B.J."/>
            <person name="Hornburger P."/>
            <person name="Mueller R.-W."/>
            <person name="Bruemmer F."/>
            <person name="Labrenz M."/>
            <person name="Spormann A.M."/>
            <person name="Op den Camp H."/>
            <person name="Overmann J."/>
            <person name="Amann R."/>
            <person name="Jetten M.S.M."/>
            <person name="Mascher T."/>
            <person name="Medema M.H."/>
            <person name="Devos D.P."/>
            <person name="Kaster A.-K."/>
            <person name="Ovreas L."/>
            <person name="Rohde M."/>
            <person name="Galperin M.Y."/>
            <person name="Jogler C."/>
        </authorList>
    </citation>
    <scope>NUCLEOTIDE SEQUENCE [LARGE SCALE GENOMIC DNA]</scope>
    <source>
        <strain evidence="4 5">Pr1d</strain>
    </source>
</reference>
<evidence type="ECO:0000313" key="5">
    <source>
        <dbReference type="Proteomes" id="UP000323917"/>
    </source>
</evidence>
<gene>
    <name evidence="4" type="primary">pdxA</name>
    <name evidence="4" type="ORF">Pr1d_40450</name>
</gene>
<evidence type="ECO:0000313" key="4">
    <source>
        <dbReference type="EMBL" id="QEG36709.1"/>
    </source>
</evidence>
<dbReference type="PANTHER" id="PTHR30004">
    <property type="entry name" value="4-HYDROXYTHREONINE-4-PHOSPHATE DEHYDROGENASE"/>
    <property type="match status" value="1"/>
</dbReference>
<dbReference type="NCBIfam" id="TIGR00557">
    <property type="entry name" value="pdxA"/>
    <property type="match status" value="1"/>
</dbReference>
<keyword evidence="1" id="KW-0479">Metal-binding</keyword>
<keyword evidence="5" id="KW-1185">Reference proteome</keyword>
<organism evidence="4 5">
    <name type="scientific">Bythopirellula goksoeyrii</name>
    <dbReference type="NCBI Taxonomy" id="1400387"/>
    <lineage>
        <taxon>Bacteria</taxon>
        <taxon>Pseudomonadati</taxon>
        <taxon>Planctomycetota</taxon>
        <taxon>Planctomycetia</taxon>
        <taxon>Pirellulales</taxon>
        <taxon>Lacipirellulaceae</taxon>
        <taxon>Bythopirellula</taxon>
    </lineage>
</organism>
<dbReference type="SUPFAM" id="SSF53659">
    <property type="entry name" value="Isocitrate/Isopropylmalate dehydrogenase-like"/>
    <property type="match status" value="1"/>
</dbReference>
<dbReference type="PANTHER" id="PTHR30004:SF6">
    <property type="entry name" value="D-THREONATE 4-PHOSPHATE DEHYDROGENASE"/>
    <property type="match status" value="1"/>
</dbReference>
<dbReference type="AlphaFoldDB" id="A0A5B9QFN2"/>
<proteinExistence type="predicted"/>
<dbReference type="EC" id="1.1.1.262" evidence="4"/>
<protein>
    <submittedName>
        <fullName evidence="4">4-hydroxythreonine-4-phosphate dehydrogenase</fullName>
        <ecNumber evidence="4">1.1.1.262</ecNumber>
    </submittedName>
</protein>
<dbReference type="InterPro" id="IPR005255">
    <property type="entry name" value="PdxA_fam"/>
</dbReference>